<comment type="caution">
    <text evidence="1">The sequence shown here is derived from an EMBL/GenBank/DDBJ whole genome shotgun (WGS) entry which is preliminary data.</text>
</comment>
<dbReference type="Proteomes" id="UP001454036">
    <property type="component" value="Unassembled WGS sequence"/>
</dbReference>
<organism evidence="1 2">
    <name type="scientific">Lithospermum erythrorhizon</name>
    <name type="common">Purple gromwell</name>
    <name type="synonym">Lithospermum officinale var. erythrorhizon</name>
    <dbReference type="NCBI Taxonomy" id="34254"/>
    <lineage>
        <taxon>Eukaryota</taxon>
        <taxon>Viridiplantae</taxon>
        <taxon>Streptophyta</taxon>
        <taxon>Embryophyta</taxon>
        <taxon>Tracheophyta</taxon>
        <taxon>Spermatophyta</taxon>
        <taxon>Magnoliopsida</taxon>
        <taxon>eudicotyledons</taxon>
        <taxon>Gunneridae</taxon>
        <taxon>Pentapetalae</taxon>
        <taxon>asterids</taxon>
        <taxon>lamiids</taxon>
        <taxon>Boraginales</taxon>
        <taxon>Boraginaceae</taxon>
        <taxon>Boraginoideae</taxon>
        <taxon>Lithospermeae</taxon>
        <taxon>Lithospermum</taxon>
    </lineage>
</organism>
<accession>A0AAV3QU50</accession>
<gene>
    <name evidence="1" type="ORF">LIER_43783</name>
</gene>
<protein>
    <submittedName>
        <fullName evidence="1">Uncharacterized protein</fullName>
    </submittedName>
</protein>
<proteinExistence type="predicted"/>
<name>A0AAV3QU50_LITER</name>
<keyword evidence="2" id="KW-1185">Reference proteome</keyword>
<reference evidence="1 2" key="1">
    <citation type="submission" date="2024-01" db="EMBL/GenBank/DDBJ databases">
        <title>The complete chloroplast genome sequence of Lithospermum erythrorhizon: insights into the phylogenetic relationship among Boraginaceae species and the maternal lineages of purple gromwells.</title>
        <authorList>
            <person name="Okada T."/>
            <person name="Watanabe K."/>
        </authorList>
    </citation>
    <scope>NUCLEOTIDE SEQUENCE [LARGE SCALE GENOMIC DNA]</scope>
</reference>
<evidence type="ECO:0000313" key="1">
    <source>
        <dbReference type="EMBL" id="GAA0167214.1"/>
    </source>
</evidence>
<sequence length="9" mass="1073">MILPTHFQS</sequence>
<dbReference type="EMBL" id="BAABME010038771">
    <property type="protein sequence ID" value="GAA0167214.1"/>
    <property type="molecule type" value="Genomic_DNA"/>
</dbReference>
<evidence type="ECO:0000313" key="2">
    <source>
        <dbReference type="Proteomes" id="UP001454036"/>
    </source>
</evidence>